<accession>A0A143HKE8</accession>
<comment type="pathway">
    <text evidence="7">Cofactor metabolism; pyridoxal 5'-phosphate salvage; pyridoxal 5'-phosphate from pyridoxamine 5'-phosphate: step 1/1.</text>
</comment>
<keyword evidence="5 7" id="KW-0560">Oxidoreductase</keyword>
<feature type="binding site" evidence="7 9">
    <location>
        <begin position="60"/>
        <end position="65"/>
    </location>
    <ligand>
        <name>FMN</name>
        <dbReference type="ChEBI" id="CHEBI:58210"/>
    </ligand>
</feature>
<feature type="binding site" evidence="7 9">
    <location>
        <position position="104"/>
    </location>
    <ligand>
        <name>FMN</name>
        <dbReference type="ChEBI" id="CHEBI:58210"/>
    </ligand>
</feature>
<comment type="function">
    <text evidence="7">Catalyzes the oxidation of either pyridoxine 5'-phosphate (PNP) or pyridoxamine 5'-phosphate (PMP) into pyridoxal 5'-phosphate (PLP).</text>
</comment>
<feature type="binding site" evidence="7 8">
    <location>
        <position position="130"/>
    </location>
    <ligand>
        <name>substrate</name>
    </ligand>
</feature>
<dbReference type="Pfam" id="PF10590">
    <property type="entry name" value="PNP_phzG_C"/>
    <property type="match status" value="1"/>
</dbReference>
<dbReference type="NCBIfam" id="NF004231">
    <property type="entry name" value="PRK05679.1"/>
    <property type="match status" value="1"/>
</dbReference>
<evidence type="ECO:0000256" key="8">
    <source>
        <dbReference type="PIRSR" id="PIRSR000190-1"/>
    </source>
</evidence>
<dbReference type="InterPro" id="IPR011576">
    <property type="entry name" value="Pyridox_Oxase_N"/>
</dbReference>
<comment type="subunit">
    <text evidence="2 7">Homodimer.</text>
</comment>
<dbReference type="OrthoDB" id="9780392at2"/>
<feature type="binding site" evidence="7 8">
    <location>
        <position position="65"/>
    </location>
    <ligand>
        <name>substrate</name>
    </ligand>
</feature>
<comment type="similarity">
    <text evidence="1 7">Belongs to the pyridoxamine 5'-phosphate oxidase family.</text>
</comment>
<dbReference type="GO" id="GO:0008615">
    <property type="term" value="P:pyridoxine biosynthetic process"/>
    <property type="evidence" value="ECO:0007669"/>
    <property type="project" value="UniProtKB-UniRule"/>
</dbReference>
<keyword evidence="13" id="KW-1185">Reference proteome</keyword>
<sequence>MEIDQWRRDYLRGGLRRKDLKSSPVEQFRQWLSEAVEAGLTDPSAMCLATADASGQPSQRIVLLKGFDERGFVFYTNLQSHKARDISANPKVSLLFPWHSLERQVIVYGRAEALSREEALAYFHTRPRDSQLAARASRQSEPLESRAVLEQQFQAEKEKYGEGEIPLPDFWGGYRVQPDAMEFWQGGANRLHDRFIYRREDGDQWAAERLSP</sequence>
<evidence type="ECO:0000256" key="5">
    <source>
        <dbReference type="ARBA" id="ARBA00023002"/>
    </source>
</evidence>
<feature type="binding site" evidence="8">
    <location>
        <begin position="7"/>
        <end position="10"/>
    </location>
    <ligand>
        <name>substrate</name>
    </ligand>
</feature>
<feature type="binding site" evidence="7 9">
    <location>
        <begin position="139"/>
        <end position="140"/>
    </location>
    <ligand>
        <name>FMN</name>
        <dbReference type="ChEBI" id="CHEBI:58210"/>
    </ligand>
</feature>
<dbReference type="STRING" id="252514.A3224_05965"/>
<comment type="cofactor">
    <cofactor evidence="7 9">
        <name>FMN</name>
        <dbReference type="ChEBI" id="CHEBI:58210"/>
    </cofactor>
    <text evidence="7 9">Binds 1 FMN per subunit.</text>
</comment>
<dbReference type="InterPro" id="IPR012349">
    <property type="entry name" value="Split_barrel_FMN-bd"/>
</dbReference>
<keyword evidence="6 7" id="KW-0664">Pyridoxine biosynthesis</keyword>
<evidence type="ECO:0000256" key="7">
    <source>
        <dbReference type="HAMAP-Rule" id="MF_01629"/>
    </source>
</evidence>
<gene>
    <name evidence="7" type="primary">pdxH</name>
    <name evidence="12" type="ORF">A3224_05965</name>
</gene>
<dbReference type="GO" id="GO:0010181">
    <property type="term" value="F:FMN binding"/>
    <property type="evidence" value="ECO:0007669"/>
    <property type="project" value="UniProtKB-UniRule"/>
</dbReference>
<dbReference type="Pfam" id="PF01243">
    <property type="entry name" value="PNPOx_N"/>
    <property type="match status" value="1"/>
</dbReference>
<dbReference type="InterPro" id="IPR019740">
    <property type="entry name" value="Pyridox_Oxase_CS"/>
</dbReference>
<organism evidence="12 13">
    <name type="scientific">Microbulbifer thermotolerans</name>
    <dbReference type="NCBI Taxonomy" id="252514"/>
    <lineage>
        <taxon>Bacteria</taxon>
        <taxon>Pseudomonadati</taxon>
        <taxon>Pseudomonadota</taxon>
        <taxon>Gammaproteobacteria</taxon>
        <taxon>Cellvibrionales</taxon>
        <taxon>Microbulbiferaceae</taxon>
        <taxon>Microbulbifer</taxon>
    </lineage>
</organism>
<feature type="binding site" evidence="7 8">
    <location>
        <position position="122"/>
    </location>
    <ligand>
        <name>substrate</name>
    </ligand>
</feature>
<comment type="pathway">
    <text evidence="7">Cofactor metabolism; pyridoxal 5'-phosphate salvage; pyridoxal 5'-phosphate from pyridoxine 5'-phosphate: step 1/1.</text>
</comment>
<dbReference type="UniPathway" id="UPA01068">
    <property type="reaction ID" value="UER00304"/>
</dbReference>
<dbReference type="SUPFAM" id="SSF50475">
    <property type="entry name" value="FMN-binding split barrel"/>
    <property type="match status" value="1"/>
</dbReference>
<name>A0A143HKE8_MICTH</name>
<dbReference type="GeneID" id="76607597"/>
<evidence type="ECO:0000313" key="13">
    <source>
        <dbReference type="Proteomes" id="UP000076077"/>
    </source>
</evidence>
<evidence type="ECO:0000313" key="12">
    <source>
        <dbReference type="EMBL" id="AMX02188.1"/>
    </source>
</evidence>
<feature type="binding site" evidence="7 9">
    <location>
        <position position="184"/>
    </location>
    <ligand>
        <name>FMN</name>
        <dbReference type="ChEBI" id="CHEBI:58210"/>
    </ligand>
</feature>
<evidence type="ECO:0000256" key="9">
    <source>
        <dbReference type="PIRSR" id="PIRSR000190-2"/>
    </source>
</evidence>
<feature type="binding site" evidence="7 9">
    <location>
        <position position="82"/>
    </location>
    <ligand>
        <name>FMN</name>
        <dbReference type="ChEBI" id="CHEBI:58210"/>
    </ligand>
</feature>
<dbReference type="KEGG" id="mthd:A3224_05965"/>
<dbReference type="NCBIfam" id="TIGR00558">
    <property type="entry name" value="pdxH"/>
    <property type="match status" value="1"/>
</dbReference>
<dbReference type="InterPro" id="IPR000659">
    <property type="entry name" value="Pyridox_Oxase"/>
</dbReference>
<dbReference type="HAMAP" id="MF_01629">
    <property type="entry name" value="PdxH"/>
    <property type="match status" value="1"/>
</dbReference>
<evidence type="ECO:0000256" key="4">
    <source>
        <dbReference type="ARBA" id="ARBA00022643"/>
    </source>
</evidence>
<keyword evidence="4 7" id="KW-0288">FMN</keyword>
<protein>
    <recommendedName>
        <fullName evidence="7">Pyridoxine/pyridoxamine 5'-phosphate oxidase</fullName>
        <ecNumber evidence="7">1.4.3.5</ecNumber>
    </recommendedName>
    <alternativeName>
        <fullName evidence="7">PNP/PMP oxidase</fullName>
        <shortName evidence="7">PNPOx</shortName>
    </alternativeName>
    <alternativeName>
        <fullName evidence="7">Pyridoxal 5'-phosphate synthase</fullName>
    </alternativeName>
</protein>
<dbReference type="Proteomes" id="UP000076077">
    <property type="component" value="Chromosome"/>
</dbReference>
<comment type="caution">
    <text evidence="7">Lacks conserved residue(s) required for the propagation of feature annotation.</text>
</comment>
<dbReference type="RefSeq" id="WP_067152530.1">
    <property type="nucleotide sequence ID" value="NZ_CP014864.1"/>
</dbReference>
<dbReference type="EC" id="1.4.3.5" evidence="7"/>
<comment type="catalytic activity">
    <reaction evidence="7">
        <text>pyridoxine 5'-phosphate + O2 = pyridoxal 5'-phosphate + H2O2</text>
        <dbReference type="Rhea" id="RHEA:15149"/>
        <dbReference type="ChEBI" id="CHEBI:15379"/>
        <dbReference type="ChEBI" id="CHEBI:16240"/>
        <dbReference type="ChEBI" id="CHEBI:58589"/>
        <dbReference type="ChEBI" id="CHEBI:597326"/>
        <dbReference type="EC" id="1.4.3.5"/>
    </reaction>
</comment>
<dbReference type="Gene3D" id="2.30.110.10">
    <property type="entry name" value="Electron Transport, Fmn-binding Protein, Chain A"/>
    <property type="match status" value="1"/>
</dbReference>
<reference evidence="13" key="1">
    <citation type="submission" date="2016-03" db="EMBL/GenBank/DDBJ databases">
        <authorList>
            <person name="Lee Y.-S."/>
            <person name="Choi Y.-L."/>
        </authorList>
    </citation>
    <scope>NUCLEOTIDE SEQUENCE [LARGE SCALE GENOMIC DNA]</scope>
    <source>
        <strain evidence="13">DAU221</strain>
    </source>
</reference>
<feature type="binding site" evidence="7 9">
    <location>
        <position position="194"/>
    </location>
    <ligand>
        <name>FMN</name>
        <dbReference type="ChEBI" id="CHEBI:58210"/>
    </ligand>
</feature>
<dbReference type="PROSITE" id="PS01064">
    <property type="entry name" value="PYRIDOX_OXIDASE"/>
    <property type="match status" value="1"/>
</dbReference>
<evidence type="ECO:0000256" key="3">
    <source>
        <dbReference type="ARBA" id="ARBA00022630"/>
    </source>
</evidence>
<evidence type="ECO:0000259" key="11">
    <source>
        <dbReference type="Pfam" id="PF10590"/>
    </source>
</evidence>
<dbReference type="PANTHER" id="PTHR10851">
    <property type="entry name" value="PYRIDOXINE-5-PHOSPHATE OXIDASE"/>
    <property type="match status" value="1"/>
</dbReference>
<dbReference type="InterPro" id="IPR019576">
    <property type="entry name" value="Pyridoxamine_oxidase_dimer_C"/>
</dbReference>
<proteinExistence type="inferred from homology"/>
<dbReference type="FunFam" id="2.30.110.10:FF:000020">
    <property type="entry name" value="PNPO isoform 11"/>
    <property type="match status" value="1"/>
</dbReference>
<dbReference type="PIRSF" id="PIRSF000190">
    <property type="entry name" value="Pyd_amn-ph_oxd"/>
    <property type="match status" value="1"/>
</dbReference>
<evidence type="ECO:0000256" key="1">
    <source>
        <dbReference type="ARBA" id="ARBA00007301"/>
    </source>
</evidence>
<feature type="binding site" evidence="7 8">
    <location>
        <begin position="190"/>
        <end position="192"/>
    </location>
    <ligand>
        <name>substrate</name>
    </ligand>
</feature>
<feature type="binding site" evidence="7 9">
    <location>
        <begin position="75"/>
        <end position="76"/>
    </location>
    <ligand>
        <name>FMN</name>
        <dbReference type="ChEBI" id="CHEBI:58210"/>
    </ligand>
</feature>
<evidence type="ECO:0000256" key="2">
    <source>
        <dbReference type="ARBA" id="ARBA00011738"/>
    </source>
</evidence>
<evidence type="ECO:0000259" key="10">
    <source>
        <dbReference type="Pfam" id="PF01243"/>
    </source>
</evidence>
<evidence type="ECO:0000256" key="6">
    <source>
        <dbReference type="ARBA" id="ARBA00023096"/>
    </source>
</evidence>
<dbReference type="PANTHER" id="PTHR10851:SF0">
    <property type="entry name" value="PYRIDOXINE-5'-PHOSPHATE OXIDASE"/>
    <property type="match status" value="1"/>
</dbReference>
<dbReference type="EMBL" id="CP014864">
    <property type="protein sequence ID" value="AMX02188.1"/>
    <property type="molecule type" value="Genomic_DNA"/>
</dbReference>
<feature type="domain" description="Pyridoxamine 5'-phosphate oxidase N-terminal" evidence="10">
    <location>
        <begin position="33"/>
        <end position="155"/>
    </location>
</feature>
<dbReference type="AlphaFoldDB" id="A0A143HKE8"/>
<dbReference type="GO" id="GO:0004733">
    <property type="term" value="F:pyridoxamine phosphate oxidase activity"/>
    <property type="evidence" value="ECO:0007669"/>
    <property type="project" value="UniProtKB-UniRule"/>
</dbReference>
<feature type="binding site" evidence="7 8">
    <location>
        <position position="126"/>
    </location>
    <ligand>
        <name>substrate</name>
    </ligand>
</feature>
<comment type="catalytic activity">
    <reaction evidence="7">
        <text>pyridoxamine 5'-phosphate + O2 + H2O = pyridoxal 5'-phosphate + H2O2 + NH4(+)</text>
        <dbReference type="Rhea" id="RHEA:15817"/>
        <dbReference type="ChEBI" id="CHEBI:15377"/>
        <dbReference type="ChEBI" id="CHEBI:15379"/>
        <dbReference type="ChEBI" id="CHEBI:16240"/>
        <dbReference type="ChEBI" id="CHEBI:28938"/>
        <dbReference type="ChEBI" id="CHEBI:58451"/>
        <dbReference type="ChEBI" id="CHEBI:597326"/>
        <dbReference type="EC" id="1.4.3.5"/>
    </reaction>
</comment>
<keyword evidence="3 7" id="KW-0285">Flavoprotein</keyword>
<feature type="domain" description="Pyridoxine 5'-phosphate oxidase dimerisation C-terminal" evidence="11">
    <location>
        <begin position="171"/>
        <end position="212"/>
    </location>
</feature>